<reference evidence="1 2" key="2">
    <citation type="journal article" date="2022" name="Mol. Ecol. Resour.">
        <title>The genomes of chicory, endive, great burdock and yacon provide insights into Asteraceae paleo-polyploidization history and plant inulin production.</title>
        <authorList>
            <person name="Fan W."/>
            <person name="Wang S."/>
            <person name="Wang H."/>
            <person name="Wang A."/>
            <person name="Jiang F."/>
            <person name="Liu H."/>
            <person name="Zhao H."/>
            <person name="Xu D."/>
            <person name="Zhang Y."/>
        </authorList>
    </citation>
    <scope>NUCLEOTIDE SEQUENCE [LARGE SCALE GENOMIC DNA]</scope>
    <source>
        <strain evidence="2">cv. Yunnan</strain>
        <tissue evidence="1">Leaves</tissue>
    </source>
</reference>
<gene>
    <name evidence="1" type="ORF">L1987_12534</name>
</gene>
<keyword evidence="2" id="KW-1185">Reference proteome</keyword>
<evidence type="ECO:0000313" key="1">
    <source>
        <dbReference type="EMBL" id="KAI3818718.1"/>
    </source>
</evidence>
<name>A0ACB9JGC9_9ASTR</name>
<comment type="caution">
    <text evidence="1">The sequence shown here is derived from an EMBL/GenBank/DDBJ whole genome shotgun (WGS) entry which is preliminary data.</text>
</comment>
<organism evidence="1 2">
    <name type="scientific">Smallanthus sonchifolius</name>
    <dbReference type="NCBI Taxonomy" id="185202"/>
    <lineage>
        <taxon>Eukaryota</taxon>
        <taxon>Viridiplantae</taxon>
        <taxon>Streptophyta</taxon>
        <taxon>Embryophyta</taxon>
        <taxon>Tracheophyta</taxon>
        <taxon>Spermatophyta</taxon>
        <taxon>Magnoliopsida</taxon>
        <taxon>eudicotyledons</taxon>
        <taxon>Gunneridae</taxon>
        <taxon>Pentapetalae</taxon>
        <taxon>asterids</taxon>
        <taxon>campanulids</taxon>
        <taxon>Asterales</taxon>
        <taxon>Asteraceae</taxon>
        <taxon>Asteroideae</taxon>
        <taxon>Heliantheae alliance</taxon>
        <taxon>Millerieae</taxon>
        <taxon>Smallanthus</taxon>
    </lineage>
</organism>
<protein>
    <submittedName>
        <fullName evidence="1">Uncharacterized protein</fullName>
    </submittedName>
</protein>
<sequence>MPAFRVVTVLYATSASWEIKANLENPEFAAPNFGERESDLNRILANSLFNSAILSTIVRFQYHKGDC</sequence>
<accession>A0ACB9JGC9</accession>
<dbReference type="EMBL" id="CM042021">
    <property type="protein sequence ID" value="KAI3818718.1"/>
    <property type="molecule type" value="Genomic_DNA"/>
</dbReference>
<proteinExistence type="predicted"/>
<dbReference type="Proteomes" id="UP001056120">
    <property type="component" value="Linkage Group LG04"/>
</dbReference>
<evidence type="ECO:0000313" key="2">
    <source>
        <dbReference type="Proteomes" id="UP001056120"/>
    </source>
</evidence>
<reference evidence="2" key="1">
    <citation type="journal article" date="2022" name="Mol. Ecol. Resour.">
        <title>The genomes of chicory, endive, great burdock and yacon provide insights into Asteraceae palaeo-polyploidization history and plant inulin production.</title>
        <authorList>
            <person name="Fan W."/>
            <person name="Wang S."/>
            <person name="Wang H."/>
            <person name="Wang A."/>
            <person name="Jiang F."/>
            <person name="Liu H."/>
            <person name="Zhao H."/>
            <person name="Xu D."/>
            <person name="Zhang Y."/>
        </authorList>
    </citation>
    <scope>NUCLEOTIDE SEQUENCE [LARGE SCALE GENOMIC DNA]</scope>
    <source>
        <strain evidence="2">cv. Yunnan</strain>
    </source>
</reference>